<dbReference type="InterPro" id="IPR049638">
    <property type="entry name" value="AK-HD"/>
</dbReference>
<dbReference type="CDD" id="cd04921">
    <property type="entry name" value="ACT_AKi-HSDH-ThrA-like_1"/>
    <property type="match status" value="1"/>
</dbReference>
<keyword evidence="19" id="KW-0520">NAD</keyword>
<comment type="catalytic activity">
    <reaction evidence="26">
        <text>L-homoserine + NADP(+) = L-aspartate 4-semialdehyde + NADPH + H(+)</text>
        <dbReference type="Rhea" id="RHEA:15761"/>
        <dbReference type="ChEBI" id="CHEBI:15378"/>
        <dbReference type="ChEBI" id="CHEBI:57476"/>
        <dbReference type="ChEBI" id="CHEBI:57783"/>
        <dbReference type="ChEBI" id="CHEBI:58349"/>
        <dbReference type="ChEBI" id="CHEBI:537519"/>
        <dbReference type="EC" id="1.1.1.3"/>
    </reaction>
    <physiologicalReaction direction="right-to-left" evidence="26">
        <dbReference type="Rhea" id="RHEA:15763"/>
    </physiologicalReaction>
</comment>
<dbReference type="SUPFAM" id="SSF53633">
    <property type="entry name" value="Carbamate kinase-like"/>
    <property type="match status" value="1"/>
</dbReference>
<keyword evidence="10" id="KW-0028">Amino-acid biosynthesis</keyword>
<organism evidence="28 29">
    <name type="scientific">Albibacterium profundi</name>
    <dbReference type="NCBI Taxonomy" id="3134906"/>
    <lineage>
        <taxon>Bacteria</taxon>
        <taxon>Pseudomonadati</taxon>
        <taxon>Bacteroidota</taxon>
        <taxon>Sphingobacteriia</taxon>
        <taxon>Sphingobacteriales</taxon>
        <taxon>Sphingobacteriaceae</taxon>
        <taxon>Albibacterium</taxon>
    </lineage>
</organism>
<dbReference type="CDD" id="cd04243">
    <property type="entry name" value="AAK_AK-HSDH-like"/>
    <property type="match status" value="1"/>
</dbReference>
<dbReference type="PROSITE" id="PS01042">
    <property type="entry name" value="HOMOSER_DHGENASE"/>
    <property type="match status" value="1"/>
</dbReference>
<dbReference type="Gene3D" id="1.20.120.1320">
    <property type="entry name" value="Aspartokinase, catalytic domain"/>
    <property type="match status" value="1"/>
</dbReference>
<dbReference type="Pfam" id="PF03447">
    <property type="entry name" value="NAD_binding_3"/>
    <property type="match status" value="1"/>
</dbReference>
<reference evidence="28 29" key="1">
    <citation type="submission" date="2024-04" db="EMBL/GenBank/DDBJ databases">
        <title>Albibacterium profundi sp. nov., isolated from sediment of the Challenger Deep of Mariana Trench.</title>
        <authorList>
            <person name="Wang Y."/>
        </authorList>
    </citation>
    <scope>NUCLEOTIDE SEQUENCE [LARGE SCALE GENOMIC DNA]</scope>
    <source>
        <strain evidence="28 29">RHL897</strain>
    </source>
</reference>
<evidence type="ECO:0000256" key="15">
    <source>
        <dbReference type="ARBA" id="ARBA00022777"/>
    </source>
</evidence>
<dbReference type="Gene3D" id="3.30.2130.10">
    <property type="entry name" value="VC0802-like"/>
    <property type="match status" value="1"/>
</dbReference>
<dbReference type="Pfam" id="PF00742">
    <property type="entry name" value="Homoserine_dh"/>
    <property type="match status" value="1"/>
</dbReference>
<evidence type="ECO:0000256" key="24">
    <source>
        <dbReference type="ARBA" id="ARBA00044938"/>
    </source>
</evidence>
<keyword evidence="11 28" id="KW-0808">Transferase</keyword>
<evidence type="ECO:0000256" key="19">
    <source>
        <dbReference type="ARBA" id="ARBA00023027"/>
    </source>
</evidence>
<comment type="similarity">
    <text evidence="8">In the N-terminal section; belongs to the aspartokinase family.</text>
</comment>
<comment type="pathway">
    <text evidence="3">Amino-acid biosynthesis; L-methionine biosynthesis via de novo pathway; L-homoserine from L-aspartate: step 1/3.</text>
</comment>
<evidence type="ECO:0000256" key="16">
    <source>
        <dbReference type="ARBA" id="ARBA00022840"/>
    </source>
</evidence>
<keyword evidence="12" id="KW-0791">Threonine biosynthesis</keyword>
<evidence type="ECO:0000256" key="11">
    <source>
        <dbReference type="ARBA" id="ARBA00022679"/>
    </source>
</evidence>
<dbReference type="PANTHER" id="PTHR43070:SF5">
    <property type="entry name" value="HOMOSERINE DEHYDROGENASE"/>
    <property type="match status" value="1"/>
</dbReference>
<evidence type="ECO:0000256" key="14">
    <source>
        <dbReference type="ARBA" id="ARBA00022741"/>
    </source>
</evidence>
<keyword evidence="21" id="KW-0457">Lysine biosynthesis</keyword>
<dbReference type="InterPro" id="IPR001342">
    <property type="entry name" value="HDH_cat"/>
</dbReference>
<dbReference type="Pfam" id="PF22468">
    <property type="entry name" value="ACT_9"/>
    <property type="match status" value="2"/>
</dbReference>
<accession>A0ABV5CG37</accession>
<evidence type="ECO:0000256" key="2">
    <source>
        <dbReference type="ARBA" id="ARBA00004766"/>
    </source>
</evidence>
<keyword evidence="14" id="KW-0547">Nucleotide-binding</keyword>
<evidence type="ECO:0000256" key="22">
    <source>
        <dbReference type="ARBA" id="ARBA00023167"/>
    </source>
</evidence>
<comment type="subunit">
    <text evidence="9">Homotetramer.</text>
</comment>
<keyword evidence="13" id="KW-0479">Metal-binding</keyword>
<dbReference type="SUPFAM" id="SSF55021">
    <property type="entry name" value="ACT-like"/>
    <property type="match status" value="2"/>
</dbReference>
<feature type="domain" description="ACT" evidence="27">
    <location>
        <begin position="400"/>
        <end position="478"/>
    </location>
</feature>
<evidence type="ECO:0000256" key="20">
    <source>
        <dbReference type="ARBA" id="ARBA00023053"/>
    </source>
</evidence>
<dbReference type="InterPro" id="IPR005106">
    <property type="entry name" value="Asp/hSer_DH_NAD-bd"/>
</dbReference>
<dbReference type="PROSITE" id="PS51671">
    <property type="entry name" value="ACT"/>
    <property type="match status" value="1"/>
</dbReference>
<dbReference type="PIRSF" id="PIRSF000727">
    <property type="entry name" value="ThrA"/>
    <property type="match status" value="1"/>
</dbReference>
<dbReference type="Gene3D" id="3.40.50.720">
    <property type="entry name" value="NAD(P)-binding Rossmann-like Domain"/>
    <property type="match status" value="1"/>
</dbReference>
<comment type="pathway">
    <text evidence="5">Amino-acid biosynthesis; L-methionine biosynthesis via de novo pathway; L-homoserine from L-aspartate: step 3/3.</text>
</comment>
<dbReference type="InterPro" id="IPR011147">
    <property type="entry name" value="Bifunc_Aspkin/hSer_DH"/>
</dbReference>
<evidence type="ECO:0000256" key="23">
    <source>
        <dbReference type="ARBA" id="ARBA00023268"/>
    </source>
</evidence>
<sequence length="817" mass="90052">MKILKFGGSSVGSVESINRLMKILKDEEGGEQKPLVVLSAMQGVTNLLSEMALMASQGESFEEGLKELEEKHFQVVKQLMAVRSQNPVFTKLKIYFNELEDLLQGVFTLQELSPQTRDKILSFGERCSVLLVSHIAGQYFPDTLAVDASVLIKTDDTFGNARVDMKTSEKLIQEFVDLKRDKFLFITGFIASTVDGKTTTLGRGGSDYTAAIFGSALNASTVEIWTDVDGMLTADPRMVKKAFSLPVLSYTEAMELSYFGAKVIYPPTMMPAFLKNISIVIKNSFNPSFSGTIIQRDSGRSSFPIKGISSINKVSILNLSGSGMIGKAGFSGKLFTLLAQNHINVILITQSSSEHSITFAVHPEDAHQAKRLIENEFELEIAADKLHVPELEGNLSVLAIVGENMKKTPGMSGRLFYALGRNGVNVRAIAQGSSEYNISVIISHNDLSKALNAVHDAFFSSLKTTLHMFCLGTGNISSTLLSQIRKQHEFLKENNDIEIKMVGISNSRKMHFNLNGIELSTWNDTLDNEGEKADLKLFIEEMKNLNLPNCVLLDNTASHEPVKYYEEVFSSNISLVTCNKLANSGSYKQYCSLKDCARKHGVDFFYETNVGAGLPIVRTLKELMTSGDRIISIEAILSGTISYIFNNYVGDRSFYDVVKTAQELGFTEPDPRDDLKGADFMRKFLILARDSGLTLEPEDIVLENILPRNCIDAPSVEAFYAELEASESHFKALKDRAEAENKAIRYIGKLEDGQVQIRLELVDSSHPFYSLSGSDNVISFITERYSQRPLVVKGPGAGAEVTAAGVFAELVNVGHNA</sequence>
<dbReference type="InterPro" id="IPR036393">
    <property type="entry name" value="AceGlu_kinase-like_sf"/>
</dbReference>
<dbReference type="GO" id="GO:0004072">
    <property type="term" value="F:aspartate kinase activity"/>
    <property type="evidence" value="ECO:0007669"/>
    <property type="project" value="UniProtKB-EC"/>
</dbReference>
<dbReference type="GO" id="GO:0004412">
    <property type="term" value="F:homoserine dehydrogenase activity"/>
    <property type="evidence" value="ECO:0007669"/>
    <property type="project" value="UniProtKB-EC"/>
</dbReference>
<gene>
    <name evidence="28" type="primary">thrA</name>
    <name evidence="28" type="ORF">WKR92_11775</name>
</gene>
<evidence type="ECO:0000256" key="17">
    <source>
        <dbReference type="ARBA" id="ARBA00022857"/>
    </source>
</evidence>
<comment type="caution">
    <text evidence="28">The sequence shown here is derived from an EMBL/GenBank/DDBJ whole genome shotgun (WGS) entry which is preliminary data.</text>
</comment>
<dbReference type="EMBL" id="JBBVGT010000003">
    <property type="protein sequence ID" value="MFB5946512.1"/>
    <property type="molecule type" value="Genomic_DNA"/>
</dbReference>
<dbReference type="InterPro" id="IPR045865">
    <property type="entry name" value="ACT-like_dom_sf"/>
</dbReference>
<keyword evidence="23" id="KW-0511">Multifunctional enzyme</keyword>
<dbReference type="SUPFAM" id="SSF51735">
    <property type="entry name" value="NAD(P)-binding Rossmann-fold domains"/>
    <property type="match status" value="1"/>
</dbReference>
<keyword evidence="15 28" id="KW-0418">Kinase</keyword>
<evidence type="ECO:0000256" key="26">
    <source>
        <dbReference type="ARBA" id="ARBA00048841"/>
    </source>
</evidence>
<keyword evidence="18 28" id="KW-0560">Oxidoreductase</keyword>
<dbReference type="Pfam" id="PF00696">
    <property type="entry name" value="AA_kinase"/>
    <property type="match status" value="1"/>
</dbReference>
<evidence type="ECO:0000256" key="9">
    <source>
        <dbReference type="ARBA" id="ARBA00011881"/>
    </source>
</evidence>
<dbReference type="Gene3D" id="3.30.360.10">
    <property type="entry name" value="Dihydrodipicolinate Reductase, domain 2"/>
    <property type="match status" value="1"/>
</dbReference>
<comment type="cofactor">
    <cofactor evidence="1">
        <name>a metal cation</name>
        <dbReference type="ChEBI" id="CHEBI:25213"/>
    </cofactor>
</comment>
<dbReference type="SUPFAM" id="SSF55347">
    <property type="entry name" value="Glyceraldehyde-3-phosphate dehydrogenase-like, C-terminal domain"/>
    <property type="match status" value="1"/>
</dbReference>
<dbReference type="InterPro" id="IPR054352">
    <property type="entry name" value="ACT_Aspartokinase"/>
</dbReference>
<evidence type="ECO:0000256" key="10">
    <source>
        <dbReference type="ARBA" id="ARBA00022605"/>
    </source>
</evidence>
<dbReference type="InterPro" id="IPR019811">
    <property type="entry name" value="HDH_CS"/>
</dbReference>
<comment type="catalytic activity">
    <reaction evidence="25">
        <text>L-aspartate + ATP = 4-phospho-L-aspartate + ADP</text>
        <dbReference type="Rhea" id="RHEA:23776"/>
        <dbReference type="ChEBI" id="CHEBI:29991"/>
        <dbReference type="ChEBI" id="CHEBI:30616"/>
        <dbReference type="ChEBI" id="CHEBI:57535"/>
        <dbReference type="ChEBI" id="CHEBI:456216"/>
        <dbReference type="EC" id="2.7.2.4"/>
    </reaction>
    <physiologicalReaction direction="left-to-right" evidence="25">
        <dbReference type="Rhea" id="RHEA:23777"/>
    </physiologicalReaction>
</comment>
<dbReference type="InterPro" id="IPR002912">
    <property type="entry name" value="ACT_dom"/>
</dbReference>
<keyword evidence="16" id="KW-0067">ATP-binding</keyword>
<evidence type="ECO:0000259" key="27">
    <source>
        <dbReference type="PROSITE" id="PS51671"/>
    </source>
</evidence>
<dbReference type="InterPro" id="IPR018042">
    <property type="entry name" value="Aspartate_kinase_CS"/>
</dbReference>
<name>A0ABV5CG37_9SPHI</name>
<dbReference type="Gene3D" id="3.40.1160.10">
    <property type="entry name" value="Acetylglutamate kinase-like"/>
    <property type="match status" value="1"/>
</dbReference>
<evidence type="ECO:0000256" key="8">
    <source>
        <dbReference type="ARBA" id="ARBA00010046"/>
    </source>
</evidence>
<evidence type="ECO:0000313" key="28">
    <source>
        <dbReference type="EMBL" id="MFB5946512.1"/>
    </source>
</evidence>
<comment type="similarity">
    <text evidence="7">In the C-terminal section; belongs to the homoserine dehydrogenase family.</text>
</comment>
<dbReference type="InterPro" id="IPR042199">
    <property type="entry name" value="AsparK_Bifunc_asparK/hSer_DH"/>
</dbReference>
<evidence type="ECO:0000256" key="12">
    <source>
        <dbReference type="ARBA" id="ARBA00022697"/>
    </source>
</evidence>
<dbReference type="EC" id="2.7.2.4" evidence="28"/>
<dbReference type="EC" id="1.1.1.3" evidence="28"/>
<comment type="function">
    <text evidence="24">Bifunctional aspartate kinase and homoserine dehydrogenase that catalyzes the first and the third steps toward the synthesis of lysine, methionine and threonine from aspartate.</text>
</comment>
<dbReference type="RefSeq" id="WP_375558041.1">
    <property type="nucleotide sequence ID" value="NZ_JBBVGT010000003.1"/>
</dbReference>
<dbReference type="InterPro" id="IPR001048">
    <property type="entry name" value="Asp/Glu/Uridylate_kinase"/>
</dbReference>
<evidence type="ECO:0000256" key="18">
    <source>
        <dbReference type="ARBA" id="ARBA00023002"/>
    </source>
</evidence>
<evidence type="ECO:0000256" key="5">
    <source>
        <dbReference type="ARBA" id="ARBA00005062"/>
    </source>
</evidence>
<keyword evidence="29" id="KW-1185">Reference proteome</keyword>
<keyword evidence="17" id="KW-0521">NADP</keyword>
<evidence type="ECO:0000256" key="1">
    <source>
        <dbReference type="ARBA" id="ARBA00001920"/>
    </source>
</evidence>
<dbReference type="NCBIfam" id="NF006959">
    <property type="entry name" value="PRK09436.1"/>
    <property type="match status" value="1"/>
</dbReference>
<evidence type="ECO:0000256" key="7">
    <source>
        <dbReference type="ARBA" id="ARBA00007952"/>
    </source>
</evidence>
<evidence type="ECO:0000256" key="25">
    <source>
        <dbReference type="ARBA" id="ARBA00048561"/>
    </source>
</evidence>
<proteinExistence type="inferred from homology"/>
<keyword evidence="22" id="KW-0486">Methionine biosynthesis</keyword>
<dbReference type="PROSITE" id="PS00324">
    <property type="entry name" value="ASPARTOKINASE"/>
    <property type="match status" value="1"/>
</dbReference>
<evidence type="ECO:0000313" key="29">
    <source>
        <dbReference type="Proteomes" id="UP001580928"/>
    </source>
</evidence>
<dbReference type="NCBIfam" id="TIGR00657">
    <property type="entry name" value="asp_kinases"/>
    <property type="match status" value="1"/>
</dbReference>
<comment type="pathway">
    <text evidence="6">Amino-acid biosynthesis; L-threonine biosynthesis; L-threonine from L-aspartate: step 1/5.</text>
</comment>
<dbReference type="CDD" id="cd04922">
    <property type="entry name" value="ACT_AKi-HSDH-ThrA_2"/>
    <property type="match status" value="1"/>
</dbReference>
<dbReference type="InterPro" id="IPR001341">
    <property type="entry name" value="Asp_kinase"/>
</dbReference>
<evidence type="ECO:0000256" key="6">
    <source>
        <dbReference type="ARBA" id="ARBA00005139"/>
    </source>
</evidence>
<evidence type="ECO:0000256" key="4">
    <source>
        <dbReference type="ARBA" id="ARBA00005056"/>
    </source>
</evidence>
<dbReference type="PANTHER" id="PTHR43070">
    <property type="match status" value="1"/>
</dbReference>
<evidence type="ECO:0000256" key="13">
    <source>
        <dbReference type="ARBA" id="ARBA00022723"/>
    </source>
</evidence>
<comment type="pathway">
    <text evidence="2">Amino-acid biosynthesis; L-lysine biosynthesis via DAP pathway; (S)-tetrahydrodipicolinate from L-aspartate: step 1/4.</text>
</comment>
<protein>
    <submittedName>
        <fullName evidence="28">Bifunctional aspartate kinase/homoserine dehydrogenase I</fullName>
        <ecNumber evidence="28">1.1.1.3</ecNumber>
        <ecNumber evidence="28">2.7.2.4</ecNumber>
    </submittedName>
</protein>
<comment type="pathway">
    <text evidence="4">Amino-acid biosynthesis; L-threonine biosynthesis; L-threonine from L-aspartate: step 3/5.</text>
</comment>
<keyword evidence="20" id="KW-0915">Sodium</keyword>
<evidence type="ECO:0000256" key="3">
    <source>
        <dbReference type="ARBA" id="ARBA00004986"/>
    </source>
</evidence>
<dbReference type="Proteomes" id="UP001580928">
    <property type="component" value="Unassembled WGS sequence"/>
</dbReference>
<dbReference type="InterPro" id="IPR036291">
    <property type="entry name" value="NAD(P)-bd_dom_sf"/>
</dbReference>
<evidence type="ECO:0000256" key="21">
    <source>
        <dbReference type="ARBA" id="ARBA00023154"/>
    </source>
</evidence>